<keyword evidence="4" id="KW-1185">Reference proteome</keyword>
<evidence type="ECO:0000256" key="2">
    <source>
        <dbReference type="SAM" id="MobiDB-lite"/>
    </source>
</evidence>
<sequence length="152" mass="17346">MAKQLRKECLELKSVVKVLEEQICTLKSDMVKEAKKYEEEIISMDSVNYKIIKEMESHIKGITARIKIKEEECTKLKSEVEALKAKEEDFIRNKADIESLKAEFVQASSKLKTYEKFGKSTEALDGILSNQKSTDDYAGLEDQKEDASVSKK</sequence>
<evidence type="ECO:0000313" key="3">
    <source>
        <dbReference type="EMBL" id="KAH9320489.1"/>
    </source>
</evidence>
<comment type="caution">
    <text evidence="3">The sequence shown here is derived from an EMBL/GenBank/DDBJ whole genome shotgun (WGS) entry which is preliminary data.</text>
</comment>
<protein>
    <submittedName>
        <fullName evidence="3">Uncharacterized protein</fullName>
    </submittedName>
</protein>
<dbReference type="Proteomes" id="UP000824469">
    <property type="component" value="Unassembled WGS sequence"/>
</dbReference>
<name>A0AA38GFI3_TAXCH</name>
<keyword evidence="1" id="KW-0175">Coiled coil</keyword>
<feature type="non-terminal residue" evidence="3">
    <location>
        <position position="152"/>
    </location>
</feature>
<evidence type="ECO:0000256" key="1">
    <source>
        <dbReference type="SAM" id="Coils"/>
    </source>
</evidence>
<dbReference type="AlphaFoldDB" id="A0AA38GFI3"/>
<feature type="coiled-coil region" evidence="1">
    <location>
        <begin position="52"/>
        <end position="103"/>
    </location>
</feature>
<gene>
    <name evidence="3" type="ORF">KI387_015128</name>
</gene>
<dbReference type="EMBL" id="JAHRHJ020000003">
    <property type="protein sequence ID" value="KAH9320489.1"/>
    <property type="molecule type" value="Genomic_DNA"/>
</dbReference>
<accession>A0AA38GFI3</accession>
<organism evidence="3 4">
    <name type="scientific">Taxus chinensis</name>
    <name type="common">Chinese yew</name>
    <name type="synonym">Taxus wallichiana var. chinensis</name>
    <dbReference type="NCBI Taxonomy" id="29808"/>
    <lineage>
        <taxon>Eukaryota</taxon>
        <taxon>Viridiplantae</taxon>
        <taxon>Streptophyta</taxon>
        <taxon>Embryophyta</taxon>
        <taxon>Tracheophyta</taxon>
        <taxon>Spermatophyta</taxon>
        <taxon>Pinopsida</taxon>
        <taxon>Pinidae</taxon>
        <taxon>Conifers II</taxon>
        <taxon>Cupressales</taxon>
        <taxon>Taxaceae</taxon>
        <taxon>Taxus</taxon>
    </lineage>
</organism>
<reference evidence="3 4" key="1">
    <citation type="journal article" date="2021" name="Nat. Plants">
        <title>The Taxus genome provides insights into paclitaxel biosynthesis.</title>
        <authorList>
            <person name="Xiong X."/>
            <person name="Gou J."/>
            <person name="Liao Q."/>
            <person name="Li Y."/>
            <person name="Zhou Q."/>
            <person name="Bi G."/>
            <person name="Li C."/>
            <person name="Du R."/>
            <person name="Wang X."/>
            <person name="Sun T."/>
            <person name="Guo L."/>
            <person name="Liang H."/>
            <person name="Lu P."/>
            <person name="Wu Y."/>
            <person name="Zhang Z."/>
            <person name="Ro D.K."/>
            <person name="Shang Y."/>
            <person name="Huang S."/>
            <person name="Yan J."/>
        </authorList>
    </citation>
    <scope>NUCLEOTIDE SEQUENCE [LARGE SCALE GENOMIC DNA]</scope>
    <source>
        <strain evidence="3">Ta-2019</strain>
    </source>
</reference>
<proteinExistence type="predicted"/>
<feature type="compositionally biased region" description="Basic and acidic residues" evidence="2">
    <location>
        <begin position="141"/>
        <end position="152"/>
    </location>
</feature>
<feature type="region of interest" description="Disordered" evidence="2">
    <location>
        <begin position="133"/>
        <end position="152"/>
    </location>
</feature>
<evidence type="ECO:0000313" key="4">
    <source>
        <dbReference type="Proteomes" id="UP000824469"/>
    </source>
</evidence>